<dbReference type="GO" id="GO:0016874">
    <property type="term" value="F:ligase activity"/>
    <property type="evidence" value="ECO:0007669"/>
    <property type="project" value="UniProtKB-KW"/>
</dbReference>
<name>A0A6G0VTT2_APHCR</name>
<keyword evidence="1" id="KW-0436">Ligase</keyword>
<keyword evidence="2" id="KW-1185">Reference proteome</keyword>
<evidence type="ECO:0000313" key="1">
    <source>
        <dbReference type="EMBL" id="KAF0706384.1"/>
    </source>
</evidence>
<dbReference type="Proteomes" id="UP000478052">
    <property type="component" value="Unassembled WGS sequence"/>
</dbReference>
<dbReference type="PANTHER" id="PTHR37162">
    <property type="entry name" value="HAT FAMILY DIMERISATION DOMAINCONTAINING PROTEIN-RELATED"/>
    <property type="match status" value="1"/>
</dbReference>
<sequence>MSMSFISFTCIIYIIVTNVKHILKNFSFVEVKPHKLFQPSQTRWLSLYACVKRVLGQWNALKLYFQGEHLIDNHAKNIHIKLINPIYHFYLNFLEFVLPIFTNLNLEFQSQKPKIHQIYNKMSAVYRTLLDCYIKPDYLKKHDICEIQYRNSIHYLPNDQIYLGGKCMTDLSNNIIKNNEKDGLISFINDFRLTP</sequence>
<comment type="caution">
    <text evidence="1">The sequence shown here is derived from an EMBL/GenBank/DDBJ whole genome shotgun (WGS) entry which is preliminary data.</text>
</comment>
<feature type="non-terminal residue" evidence="1">
    <location>
        <position position="195"/>
    </location>
</feature>
<dbReference type="AlphaFoldDB" id="A0A6G0VTT2"/>
<protein>
    <submittedName>
        <fullName evidence="1">E3 SUMO-protein ligase KIAA1586-like</fullName>
    </submittedName>
</protein>
<proteinExistence type="predicted"/>
<dbReference type="PANTHER" id="PTHR37162:SF1">
    <property type="entry name" value="BED-TYPE DOMAIN-CONTAINING PROTEIN"/>
    <property type="match status" value="1"/>
</dbReference>
<dbReference type="OrthoDB" id="6783358at2759"/>
<evidence type="ECO:0000313" key="2">
    <source>
        <dbReference type="Proteomes" id="UP000478052"/>
    </source>
</evidence>
<reference evidence="1 2" key="1">
    <citation type="submission" date="2019-08" db="EMBL/GenBank/DDBJ databases">
        <title>Whole genome of Aphis craccivora.</title>
        <authorList>
            <person name="Voronova N.V."/>
            <person name="Shulinski R.S."/>
            <person name="Bandarenka Y.V."/>
            <person name="Zhorov D.G."/>
            <person name="Warner D."/>
        </authorList>
    </citation>
    <scope>NUCLEOTIDE SEQUENCE [LARGE SCALE GENOMIC DNA]</scope>
    <source>
        <strain evidence="1">180601</strain>
        <tissue evidence="1">Whole Body</tissue>
    </source>
</reference>
<organism evidence="1 2">
    <name type="scientific">Aphis craccivora</name>
    <name type="common">Cowpea aphid</name>
    <dbReference type="NCBI Taxonomy" id="307492"/>
    <lineage>
        <taxon>Eukaryota</taxon>
        <taxon>Metazoa</taxon>
        <taxon>Ecdysozoa</taxon>
        <taxon>Arthropoda</taxon>
        <taxon>Hexapoda</taxon>
        <taxon>Insecta</taxon>
        <taxon>Pterygota</taxon>
        <taxon>Neoptera</taxon>
        <taxon>Paraneoptera</taxon>
        <taxon>Hemiptera</taxon>
        <taxon>Sternorrhyncha</taxon>
        <taxon>Aphidomorpha</taxon>
        <taxon>Aphidoidea</taxon>
        <taxon>Aphididae</taxon>
        <taxon>Aphidini</taxon>
        <taxon>Aphis</taxon>
        <taxon>Aphis</taxon>
    </lineage>
</organism>
<gene>
    <name evidence="1" type="ORF">FWK35_00031619</name>
</gene>
<accession>A0A6G0VTT2</accession>
<dbReference type="EMBL" id="VUJU01012933">
    <property type="protein sequence ID" value="KAF0706384.1"/>
    <property type="molecule type" value="Genomic_DNA"/>
</dbReference>